<evidence type="ECO:0000313" key="12">
    <source>
        <dbReference type="EMBL" id="KEZ92248.1"/>
    </source>
</evidence>
<dbReference type="Pfam" id="PF01554">
    <property type="entry name" value="MatE"/>
    <property type="match status" value="2"/>
</dbReference>
<feature type="transmembrane region" description="Helical" evidence="11">
    <location>
        <begin position="281"/>
        <end position="299"/>
    </location>
</feature>
<dbReference type="PANTHER" id="PTHR43298:SF2">
    <property type="entry name" value="FMN_FAD EXPORTER YEEO-RELATED"/>
    <property type="match status" value="1"/>
</dbReference>
<feature type="transmembrane region" description="Helical" evidence="11">
    <location>
        <begin position="12"/>
        <end position="32"/>
    </location>
</feature>
<feature type="transmembrane region" description="Helical" evidence="11">
    <location>
        <begin position="416"/>
        <end position="438"/>
    </location>
</feature>
<evidence type="ECO:0000256" key="4">
    <source>
        <dbReference type="ARBA" id="ARBA00022449"/>
    </source>
</evidence>
<dbReference type="GO" id="GO:0005886">
    <property type="term" value="C:plasma membrane"/>
    <property type="evidence" value="ECO:0007669"/>
    <property type="project" value="UniProtKB-SubCell"/>
</dbReference>
<dbReference type="PIRSF" id="PIRSF006603">
    <property type="entry name" value="DinF"/>
    <property type="match status" value="1"/>
</dbReference>
<evidence type="ECO:0000256" key="10">
    <source>
        <dbReference type="ARBA" id="ARBA00031636"/>
    </source>
</evidence>
<protein>
    <recommendedName>
        <fullName evidence="10">Multidrug-efflux transporter</fullName>
    </recommendedName>
</protein>
<dbReference type="GO" id="GO:0015297">
    <property type="term" value="F:antiporter activity"/>
    <property type="evidence" value="ECO:0007669"/>
    <property type="project" value="UniProtKB-KW"/>
</dbReference>
<comment type="caution">
    <text evidence="12">The sequence shown here is derived from an EMBL/GenBank/DDBJ whole genome shotgun (WGS) entry which is preliminary data.</text>
</comment>
<evidence type="ECO:0000256" key="5">
    <source>
        <dbReference type="ARBA" id="ARBA00022475"/>
    </source>
</evidence>
<keyword evidence="5" id="KW-1003">Cell membrane</keyword>
<evidence type="ECO:0000256" key="11">
    <source>
        <dbReference type="SAM" id="Phobius"/>
    </source>
</evidence>
<feature type="transmembrane region" description="Helical" evidence="11">
    <location>
        <begin position="133"/>
        <end position="155"/>
    </location>
</feature>
<keyword evidence="9 11" id="KW-0472">Membrane</keyword>
<keyword evidence="7 11" id="KW-1133">Transmembrane helix</keyword>
<organism evidence="12 14">
    <name type="scientific">Nonlabens ulvanivorans</name>
    <name type="common">Persicivirga ulvanivorans</name>
    <dbReference type="NCBI Taxonomy" id="906888"/>
    <lineage>
        <taxon>Bacteria</taxon>
        <taxon>Pseudomonadati</taxon>
        <taxon>Bacteroidota</taxon>
        <taxon>Flavobacteriia</taxon>
        <taxon>Flavobacteriales</taxon>
        <taxon>Flavobacteriaceae</taxon>
        <taxon>Nonlabens</taxon>
    </lineage>
</organism>
<dbReference type="NCBIfam" id="TIGR00797">
    <property type="entry name" value="matE"/>
    <property type="match status" value="1"/>
</dbReference>
<proteinExistence type="inferred from homology"/>
<reference evidence="12 14" key="1">
    <citation type="submission" date="2014-07" db="EMBL/GenBank/DDBJ databases">
        <title>Draft genome sequence of Nonlabens ulvanivorans, an ulvan degrading bacterium.</title>
        <authorList>
            <person name="Kopel M."/>
            <person name="Helbert W."/>
            <person name="Henrissat B."/>
            <person name="Doniger T."/>
            <person name="Banin E."/>
        </authorList>
    </citation>
    <scope>NUCLEOTIDE SEQUENCE [LARGE SCALE GENOMIC DNA]</scope>
    <source>
        <strain evidence="12 14">PLR</strain>
    </source>
</reference>
<evidence type="ECO:0000256" key="2">
    <source>
        <dbReference type="ARBA" id="ARBA00010199"/>
    </source>
</evidence>
<reference evidence="13 15" key="2">
    <citation type="submission" date="2018-03" db="EMBL/GenBank/DDBJ databases">
        <title>Genomic Encyclopedia of Archaeal and Bacterial Type Strains, Phase II (KMG-II): from individual species to whole genera.</title>
        <authorList>
            <person name="Goeker M."/>
        </authorList>
    </citation>
    <scope>NUCLEOTIDE SEQUENCE [LARGE SCALE GENOMIC DNA]</scope>
    <source>
        <strain evidence="13 15">DSM 22727</strain>
    </source>
</reference>
<evidence type="ECO:0000256" key="8">
    <source>
        <dbReference type="ARBA" id="ARBA00023065"/>
    </source>
</evidence>
<dbReference type="EMBL" id="JPJI01000032">
    <property type="protein sequence ID" value="KEZ92248.1"/>
    <property type="molecule type" value="Genomic_DNA"/>
</dbReference>
<dbReference type="Proteomes" id="UP000028531">
    <property type="component" value="Unassembled WGS sequence"/>
</dbReference>
<dbReference type="EMBL" id="PVNA01000001">
    <property type="protein sequence ID" value="PRX15078.1"/>
    <property type="molecule type" value="Genomic_DNA"/>
</dbReference>
<keyword evidence="4" id="KW-0050">Antiport</keyword>
<evidence type="ECO:0000256" key="7">
    <source>
        <dbReference type="ARBA" id="ARBA00022989"/>
    </source>
</evidence>
<feature type="transmembrane region" description="Helical" evidence="11">
    <location>
        <begin position="239"/>
        <end position="261"/>
    </location>
</feature>
<comment type="subcellular location">
    <subcellularLocation>
        <location evidence="1">Cell membrane</location>
        <topology evidence="1">Multi-pass membrane protein</topology>
    </subcellularLocation>
</comment>
<feature type="transmembrane region" description="Helical" evidence="11">
    <location>
        <begin position="44"/>
        <end position="66"/>
    </location>
</feature>
<keyword evidence="3" id="KW-0813">Transport</keyword>
<feature type="transmembrane region" description="Helical" evidence="11">
    <location>
        <begin position="198"/>
        <end position="218"/>
    </location>
</feature>
<evidence type="ECO:0000256" key="9">
    <source>
        <dbReference type="ARBA" id="ARBA00023136"/>
    </source>
</evidence>
<feature type="transmembrane region" description="Helical" evidence="11">
    <location>
        <begin position="358"/>
        <end position="379"/>
    </location>
</feature>
<keyword evidence="6 11" id="KW-0812">Transmembrane</keyword>
<dbReference type="CDD" id="cd13136">
    <property type="entry name" value="MATE_DinF_like"/>
    <property type="match status" value="1"/>
</dbReference>
<evidence type="ECO:0000256" key="6">
    <source>
        <dbReference type="ARBA" id="ARBA00022692"/>
    </source>
</evidence>
<evidence type="ECO:0000313" key="15">
    <source>
        <dbReference type="Proteomes" id="UP000239997"/>
    </source>
</evidence>
<feature type="transmembrane region" description="Helical" evidence="11">
    <location>
        <begin position="391"/>
        <end position="410"/>
    </location>
</feature>
<dbReference type="PANTHER" id="PTHR43298">
    <property type="entry name" value="MULTIDRUG RESISTANCE PROTEIN NORM-RELATED"/>
    <property type="match status" value="1"/>
</dbReference>
<dbReference type="Proteomes" id="UP000239997">
    <property type="component" value="Unassembled WGS sequence"/>
</dbReference>
<dbReference type="AlphaFoldDB" id="A0A084JTG4"/>
<accession>A0A084JTG4</accession>
<evidence type="ECO:0000256" key="3">
    <source>
        <dbReference type="ARBA" id="ARBA00022448"/>
    </source>
</evidence>
<comment type="similarity">
    <text evidence="2">Belongs to the multi antimicrobial extrusion (MATE) (TC 2.A.66.1) family.</text>
</comment>
<keyword evidence="8" id="KW-0406">Ion transport</keyword>
<dbReference type="InterPro" id="IPR048279">
    <property type="entry name" value="MdtK-like"/>
</dbReference>
<dbReference type="GO" id="GO:0006811">
    <property type="term" value="P:monoatomic ion transport"/>
    <property type="evidence" value="ECO:0007669"/>
    <property type="project" value="UniProtKB-KW"/>
</dbReference>
<evidence type="ECO:0000256" key="1">
    <source>
        <dbReference type="ARBA" id="ARBA00004651"/>
    </source>
</evidence>
<evidence type="ECO:0000313" key="14">
    <source>
        <dbReference type="Proteomes" id="UP000028531"/>
    </source>
</evidence>
<feature type="transmembrane region" description="Helical" evidence="11">
    <location>
        <begin position="320"/>
        <end position="338"/>
    </location>
</feature>
<evidence type="ECO:0000313" key="13">
    <source>
        <dbReference type="EMBL" id="PRX15078.1"/>
    </source>
</evidence>
<keyword evidence="15" id="KW-1185">Reference proteome</keyword>
<dbReference type="GO" id="GO:0042910">
    <property type="term" value="F:xenobiotic transmembrane transporter activity"/>
    <property type="evidence" value="ECO:0007669"/>
    <property type="project" value="InterPro"/>
</dbReference>
<dbReference type="InterPro" id="IPR002528">
    <property type="entry name" value="MATE_fam"/>
</dbReference>
<dbReference type="InterPro" id="IPR050222">
    <property type="entry name" value="MATE_MdtK"/>
</dbReference>
<feature type="transmembrane region" description="Helical" evidence="11">
    <location>
        <begin position="96"/>
        <end position="121"/>
    </location>
</feature>
<feature type="transmembrane region" description="Helical" evidence="11">
    <location>
        <begin position="162"/>
        <end position="186"/>
    </location>
</feature>
<dbReference type="RefSeq" id="WP_036582832.1">
    <property type="nucleotide sequence ID" value="NZ_JPJI01000032.1"/>
</dbReference>
<name>A0A084JTG4_NONUL</name>
<sequence>MPSTNSITPRNILSLAIPAIIAGIAEPLISLTDVAVIGNMKDNAVEGLLAVGLVGSFLSAIIWTLAQTKTSISSIVSNALGSNQLNRIHSLIPQVIWINITLGILIYLVTAPLATWIFTLYNAKGTTLNLSISYYQVRALGFPLTLSAFAIFGVFRGIQNTSWAMIASISGAIVNVILDYTLVYGIDSLIPAYGVMGAAYASLAAQIVMLIIALYFLYQKTPFRLHQLTWKPHPKLRKHIILTANFFLRTVAINVAIFLSYRYASGYGDEYGATHAILMNIWLFFSFFIDGFASAGNAIGGKLLGSKNVQGLKYLGKTTTTYGIIVALILITICGLFYKTIGHQFTDNETVFELFLSTFWIVLIMQPINAVAFVFDGIFKGWGEASYLRNLLFGLTAFVFIPALLILDYVNFQLNAIWVAFGLWMLGRAAILAIKFHLKIKTMQN</sequence>
<gene>
    <name evidence="12" type="ORF">IL45_08835</name>
    <name evidence="13" type="ORF">LY02_00291</name>
</gene>
<dbReference type="OrthoDB" id="5242355at2"/>
<dbReference type="InterPro" id="IPR044644">
    <property type="entry name" value="DinF-like"/>
</dbReference>